<reference evidence="2" key="2">
    <citation type="submission" date="2015-01" db="EMBL/GenBank/DDBJ databases">
        <title>Evolutionary Origins and Diversification of the Mycorrhizal Mutualists.</title>
        <authorList>
            <consortium name="DOE Joint Genome Institute"/>
            <consortium name="Mycorrhizal Genomics Consortium"/>
            <person name="Kohler A."/>
            <person name="Kuo A."/>
            <person name="Nagy L.G."/>
            <person name="Floudas D."/>
            <person name="Copeland A."/>
            <person name="Barry K.W."/>
            <person name="Cichocki N."/>
            <person name="Veneault-Fourrey C."/>
            <person name="LaButti K."/>
            <person name="Lindquist E.A."/>
            <person name="Lipzen A."/>
            <person name="Lundell T."/>
            <person name="Morin E."/>
            <person name="Murat C."/>
            <person name="Riley R."/>
            <person name="Ohm R."/>
            <person name="Sun H."/>
            <person name="Tunlid A."/>
            <person name="Henrissat B."/>
            <person name="Grigoriev I.V."/>
            <person name="Hibbett D.S."/>
            <person name="Martin F."/>
        </authorList>
    </citation>
    <scope>NUCLEOTIDE SEQUENCE [LARGE SCALE GENOMIC DNA]</scope>
    <source>
        <strain evidence="2">UH-Slu-Lm8-n1</strain>
    </source>
</reference>
<dbReference type="Proteomes" id="UP000054485">
    <property type="component" value="Unassembled WGS sequence"/>
</dbReference>
<evidence type="ECO:0000313" key="1">
    <source>
        <dbReference type="EMBL" id="KIK38498.1"/>
    </source>
</evidence>
<proteinExistence type="predicted"/>
<sequence>MFNIYHRYRFGRVNAETPFPFLIPTYQAALKTRIYDMQDISVAFCDIPLSRPTDLPLNSQKFELVPDAEI</sequence>
<accession>A0A0D0B3V2</accession>
<dbReference type="AlphaFoldDB" id="A0A0D0B3V2"/>
<name>A0A0D0B3V2_9AGAM</name>
<reference evidence="1 2" key="1">
    <citation type="submission" date="2014-04" db="EMBL/GenBank/DDBJ databases">
        <authorList>
            <consortium name="DOE Joint Genome Institute"/>
            <person name="Kuo A."/>
            <person name="Ruytinx J."/>
            <person name="Rineau F."/>
            <person name="Colpaert J."/>
            <person name="Kohler A."/>
            <person name="Nagy L.G."/>
            <person name="Floudas D."/>
            <person name="Copeland A."/>
            <person name="Barry K.W."/>
            <person name="Cichocki N."/>
            <person name="Veneault-Fourrey C."/>
            <person name="LaButti K."/>
            <person name="Lindquist E.A."/>
            <person name="Lipzen A."/>
            <person name="Lundell T."/>
            <person name="Morin E."/>
            <person name="Murat C."/>
            <person name="Sun H."/>
            <person name="Tunlid A."/>
            <person name="Henrissat B."/>
            <person name="Grigoriev I.V."/>
            <person name="Hibbett D.S."/>
            <person name="Martin F."/>
            <person name="Nordberg H.P."/>
            <person name="Cantor M.N."/>
            <person name="Hua S.X."/>
        </authorList>
    </citation>
    <scope>NUCLEOTIDE SEQUENCE [LARGE SCALE GENOMIC DNA]</scope>
    <source>
        <strain evidence="1 2">UH-Slu-Lm8-n1</strain>
    </source>
</reference>
<gene>
    <name evidence="1" type="ORF">CY34DRAFT_389456</name>
</gene>
<organism evidence="1 2">
    <name type="scientific">Suillus luteus UH-Slu-Lm8-n1</name>
    <dbReference type="NCBI Taxonomy" id="930992"/>
    <lineage>
        <taxon>Eukaryota</taxon>
        <taxon>Fungi</taxon>
        <taxon>Dikarya</taxon>
        <taxon>Basidiomycota</taxon>
        <taxon>Agaricomycotina</taxon>
        <taxon>Agaricomycetes</taxon>
        <taxon>Agaricomycetidae</taxon>
        <taxon>Boletales</taxon>
        <taxon>Suillineae</taxon>
        <taxon>Suillaceae</taxon>
        <taxon>Suillus</taxon>
    </lineage>
</organism>
<keyword evidence="2" id="KW-1185">Reference proteome</keyword>
<dbReference type="InParanoid" id="A0A0D0B3V2"/>
<dbReference type="EMBL" id="KN835390">
    <property type="protein sequence ID" value="KIK38498.1"/>
    <property type="molecule type" value="Genomic_DNA"/>
</dbReference>
<evidence type="ECO:0000313" key="2">
    <source>
        <dbReference type="Proteomes" id="UP000054485"/>
    </source>
</evidence>
<dbReference type="HOGENOM" id="CLU_2759495_0_0_1"/>
<protein>
    <submittedName>
        <fullName evidence="1">Uncharacterized protein</fullName>
    </submittedName>
</protein>